<evidence type="ECO:0000313" key="2">
    <source>
        <dbReference type="EMBL" id="MBW0145022.1"/>
    </source>
</evidence>
<name>A0ABS6V615_9SPHN</name>
<keyword evidence="3" id="KW-1185">Reference proteome</keyword>
<sequence>MNRDGFDIERFFQIARAVGHGKALGIAYDQSGPDWAQLTMEARDELVGVPADGIVASGAIVSLVDTCSGAAVWQKLDRFEPIATIDLRLDYLRPAFKGDTLVARCECYKMTKAIAFTRGIAHTGDPERPVAHVTGTFILRP</sequence>
<dbReference type="InterPro" id="IPR003736">
    <property type="entry name" value="PAAI_dom"/>
</dbReference>
<dbReference type="CDD" id="cd03443">
    <property type="entry name" value="PaaI_thioesterase"/>
    <property type="match status" value="1"/>
</dbReference>
<dbReference type="Pfam" id="PF03061">
    <property type="entry name" value="4HBT"/>
    <property type="match status" value="1"/>
</dbReference>
<comment type="caution">
    <text evidence="2">The sequence shown here is derived from an EMBL/GenBank/DDBJ whole genome shotgun (WGS) entry which is preliminary data.</text>
</comment>
<protein>
    <submittedName>
        <fullName evidence="2">PaaI family thioesterase</fullName>
    </submittedName>
</protein>
<dbReference type="NCBIfam" id="TIGR00369">
    <property type="entry name" value="unchar_dom_1"/>
    <property type="match status" value="1"/>
</dbReference>
<organism evidence="2 3">
    <name type="scientific">Sphingomicrobium clamense</name>
    <dbReference type="NCBI Taxonomy" id="2851013"/>
    <lineage>
        <taxon>Bacteria</taxon>
        <taxon>Pseudomonadati</taxon>
        <taxon>Pseudomonadota</taxon>
        <taxon>Alphaproteobacteria</taxon>
        <taxon>Sphingomonadales</taxon>
        <taxon>Sphingomonadaceae</taxon>
        <taxon>Sphingomicrobium</taxon>
    </lineage>
</organism>
<evidence type="ECO:0000313" key="3">
    <source>
        <dbReference type="Proteomes" id="UP000698028"/>
    </source>
</evidence>
<dbReference type="Proteomes" id="UP000698028">
    <property type="component" value="Unassembled WGS sequence"/>
</dbReference>
<reference evidence="2 3" key="1">
    <citation type="submission" date="2021-07" db="EMBL/GenBank/DDBJ databases">
        <title>The draft genome sequence of Sphingomicrobium sp. B8.</title>
        <authorList>
            <person name="Mu L."/>
        </authorList>
    </citation>
    <scope>NUCLEOTIDE SEQUENCE [LARGE SCALE GENOMIC DNA]</scope>
    <source>
        <strain evidence="2 3">B8</strain>
    </source>
</reference>
<accession>A0ABS6V615</accession>
<feature type="domain" description="Thioesterase" evidence="1">
    <location>
        <begin position="53"/>
        <end position="127"/>
    </location>
</feature>
<proteinExistence type="predicted"/>
<dbReference type="EMBL" id="JAHVAH010000001">
    <property type="protein sequence ID" value="MBW0145022.1"/>
    <property type="molecule type" value="Genomic_DNA"/>
</dbReference>
<dbReference type="InterPro" id="IPR006683">
    <property type="entry name" value="Thioestr_dom"/>
</dbReference>
<evidence type="ECO:0000259" key="1">
    <source>
        <dbReference type="Pfam" id="PF03061"/>
    </source>
</evidence>
<gene>
    <name evidence="2" type="ORF">KTQ36_06895</name>
</gene>